<protein>
    <submittedName>
        <fullName evidence="5">LacI family transcriptional regulator</fullName>
    </submittedName>
</protein>
<dbReference type="Gene3D" id="3.40.50.2300">
    <property type="match status" value="1"/>
</dbReference>
<reference evidence="5 6" key="1">
    <citation type="submission" date="2018-05" db="EMBL/GenBank/DDBJ databases">
        <title>Marinilabilia rubrum sp. nov., isolated from saltern sediment.</title>
        <authorList>
            <person name="Zhang R."/>
        </authorList>
    </citation>
    <scope>NUCLEOTIDE SEQUENCE [LARGE SCALE GENOMIC DNA]</scope>
    <source>
        <strain evidence="5 6">WTE16</strain>
    </source>
</reference>
<dbReference type="PROSITE" id="PS50932">
    <property type="entry name" value="HTH_LACI_2"/>
    <property type="match status" value="1"/>
</dbReference>
<dbReference type="PANTHER" id="PTHR30146">
    <property type="entry name" value="LACI-RELATED TRANSCRIPTIONAL REPRESSOR"/>
    <property type="match status" value="1"/>
</dbReference>
<accession>A0A2U2B392</accession>
<proteinExistence type="predicted"/>
<dbReference type="InterPro" id="IPR000843">
    <property type="entry name" value="HTH_LacI"/>
</dbReference>
<dbReference type="Pfam" id="PF00356">
    <property type="entry name" value="LacI"/>
    <property type="match status" value="1"/>
</dbReference>
<dbReference type="GO" id="GO:0000976">
    <property type="term" value="F:transcription cis-regulatory region binding"/>
    <property type="evidence" value="ECO:0007669"/>
    <property type="project" value="TreeGrafter"/>
</dbReference>
<dbReference type="InterPro" id="IPR025997">
    <property type="entry name" value="SBP_2_dom"/>
</dbReference>
<dbReference type="SUPFAM" id="SSF47413">
    <property type="entry name" value="lambda repressor-like DNA-binding domains"/>
    <property type="match status" value="1"/>
</dbReference>
<dbReference type="PANTHER" id="PTHR30146:SF144">
    <property type="entry name" value="LACI-FAMILY TRANSCRIPTION REGULATOR"/>
    <property type="match status" value="1"/>
</dbReference>
<keyword evidence="3" id="KW-0804">Transcription</keyword>
<evidence type="ECO:0000256" key="3">
    <source>
        <dbReference type="ARBA" id="ARBA00023163"/>
    </source>
</evidence>
<keyword evidence="2" id="KW-0238">DNA-binding</keyword>
<dbReference type="Pfam" id="PF13407">
    <property type="entry name" value="Peripla_BP_4"/>
    <property type="match status" value="1"/>
</dbReference>
<dbReference type="EMBL" id="QEWP01000034">
    <property type="protein sequence ID" value="PWD97536.1"/>
    <property type="molecule type" value="Genomic_DNA"/>
</dbReference>
<evidence type="ECO:0000259" key="4">
    <source>
        <dbReference type="PROSITE" id="PS50932"/>
    </source>
</evidence>
<evidence type="ECO:0000256" key="1">
    <source>
        <dbReference type="ARBA" id="ARBA00023015"/>
    </source>
</evidence>
<keyword evidence="6" id="KW-1185">Reference proteome</keyword>
<name>A0A2U2B392_9BACT</name>
<evidence type="ECO:0000313" key="6">
    <source>
        <dbReference type="Proteomes" id="UP000244956"/>
    </source>
</evidence>
<dbReference type="InterPro" id="IPR028082">
    <property type="entry name" value="Peripla_BP_I"/>
</dbReference>
<dbReference type="Proteomes" id="UP000244956">
    <property type="component" value="Unassembled WGS sequence"/>
</dbReference>
<dbReference type="SMART" id="SM00354">
    <property type="entry name" value="HTH_LACI"/>
    <property type="match status" value="1"/>
</dbReference>
<comment type="caution">
    <text evidence="5">The sequence shown here is derived from an EMBL/GenBank/DDBJ whole genome shotgun (WGS) entry which is preliminary data.</text>
</comment>
<dbReference type="Gene3D" id="1.10.260.40">
    <property type="entry name" value="lambda repressor-like DNA-binding domains"/>
    <property type="match status" value="1"/>
</dbReference>
<dbReference type="GO" id="GO:0003700">
    <property type="term" value="F:DNA-binding transcription factor activity"/>
    <property type="evidence" value="ECO:0007669"/>
    <property type="project" value="TreeGrafter"/>
</dbReference>
<sequence length="271" mass="30628">MPKATIKDIARIAKTSTGTVDRVLNNREGVSEEKKELVRKIARELNYQPNILAQALISKKIFKLALLLPKPEFPNEYWASHPKGVEKAIDHLAPFKIKTDYFLYDLQNPTDFTKQAEGLLAEEFDGVILAPIHKKEAREVCQKLDQKNIPYLFIDSFLQNTNCIAYVCEDAFNGGRVAAGLIDYGTPSTKDILIVTIGDRLENNINLQNRNQGFMSFMLEKSKNTGLKITTNLKEPNRKYITEKLDQVFSQKFASFAFGSIPDDNKHQAGS</sequence>
<evidence type="ECO:0000256" key="2">
    <source>
        <dbReference type="ARBA" id="ARBA00023125"/>
    </source>
</evidence>
<dbReference type="SUPFAM" id="SSF53822">
    <property type="entry name" value="Periplasmic binding protein-like I"/>
    <property type="match status" value="1"/>
</dbReference>
<dbReference type="RefSeq" id="WP_109266287.1">
    <property type="nucleotide sequence ID" value="NZ_QEWP01000034.1"/>
</dbReference>
<feature type="domain" description="HTH lacI-type" evidence="4">
    <location>
        <begin position="4"/>
        <end position="58"/>
    </location>
</feature>
<dbReference type="OrthoDB" id="628703at2"/>
<dbReference type="CDD" id="cd01392">
    <property type="entry name" value="HTH_LacI"/>
    <property type="match status" value="1"/>
</dbReference>
<dbReference type="InterPro" id="IPR010982">
    <property type="entry name" value="Lambda_DNA-bd_dom_sf"/>
</dbReference>
<keyword evidence="1" id="KW-0805">Transcription regulation</keyword>
<organism evidence="5 6">
    <name type="scientific">Marinilabilia rubra</name>
    <dbReference type="NCBI Taxonomy" id="2162893"/>
    <lineage>
        <taxon>Bacteria</taxon>
        <taxon>Pseudomonadati</taxon>
        <taxon>Bacteroidota</taxon>
        <taxon>Bacteroidia</taxon>
        <taxon>Marinilabiliales</taxon>
        <taxon>Marinilabiliaceae</taxon>
        <taxon>Marinilabilia</taxon>
    </lineage>
</organism>
<gene>
    <name evidence="5" type="ORF">DDZ16_20175</name>
</gene>
<dbReference type="AlphaFoldDB" id="A0A2U2B392"/>
<evidence type="ECO:0000313" key="5">
    <source>
        <dbReference type="EMBL" id="PWD97536.1"/>
    </source>
</evidence>